<feature type="domain" description="MATH" evidence="4">
    <location>
        <begin position="1"/>
        <end position="41"/>
    </location>
</feature>
<dbReference type="Proteomes" id="UP000095767">
    <property type="component" value="Unassembled WGS sequence"/>
</dbReference>
<dbReference type="InterPro" id="IPR000210">
    <property type="entry name" value="BTB/POZ_dom"/>
</dbReference>
<organism evidence="5 6">
    <name type="scientific">Dichanthelium oligosanthes</name>
    <dbReference type="NCBI Taxonomy" id="888268"/>
    <lineage>
        <taxon>Eukaryota</taxon>
        <taxon>Viridiplantae</taxon>
        <taxon>Streptophyta</taxon>
        <taxon>Embryophyta</taxon>
        <taxon>Tracheophyta</taxon>
        <taxon>Spermatophyta</taxon>
        <taxon>Magnoliopsida</taxon>
        <taxon>Liliopsida</taxon>
        <taxon>Poales</taxon>
        <taxon>Poaceae</taxon>
        <taxon>PACMAD clade</taxon>
        <taxon>Panicoideae</taxon>
        <taxon>Panicodae</taxon>
        <taxon>Paniceae</taxon>
        <taxon>Dichantheliinae</taxon>
        <taxon>Dichanthelium</taxon>
    </lineage>
</organism>
<sequence>MEAHVFSRESRCKGFEHFMKWRDLERSGCLKDDRFTVRCDITTSFKWIETESTDGGGAAAPARVVVPPSNLHEHLNDLMWKKQGTDVVIDVAGETFDAHGWLLAARSPVFEAELLTATKEKAAGGARRRMEIKDMEPEVFEAMLHFVYTDVLPDMVEYKTVPMAQGLLAAAHRYKLERLKLMCEEMLCKRIDVNTVAANLAAAEEHGCHALKAACLEFIARPGNMKAVMETEGFEKNKDSCLAVMMEHVMKKLA</sequence>
<dbReference type="Pfam" id="PF24570">
    <property type="entry name" value="BACK_BPM_SPOP"/>
    <property type="match status" value="1"/>
</dbReference>
<keyword evidence="6" id="KW-1185">Reference proteome</keyword>
<reference evidence="5 6" key="1">
    <citation type="submission" date="2016-09" db="EMBL/GenBank/DDBJ databases">
        <title>The draft genome of Dichanthelium oligosanthes: A C3 panicoid grass species.</title>
        <authorList>
            <person name="Studer A.J."/>
            <person name="Schnable J.C."/>
            <person name="Brutnell T.P."/>
        </authorList>
    </citation>
    <scope>NUCLEOTIDE SEQUENCE [LARGE SCALE GENOMIC DNA]</scope>
    <source>
        <strain evidence="6">cv. Kellogg 1175</strain>
        <tissue evidence="5">Leaf</tissue>
    </source>
</reference>
<dbReference type="SUPFAM" id="SSF49599">
    <property type="entry name" value="TRAF domain-like"/>
    <property type="match status" value="1"/>
</dbReference>
<dbReference type="AlphaFoldDB" id="A0A1E5WKW6"/>
<dbReference type="InterPro" id="IPR045005">
    <property type="entry name" value="BPM1-6"/>
</dbReference>
<comment type="pathway">
    <text evidence="1">Protein modification; protein ubiquitination.</text>
</comment>
<dbReference type="InterPro" id="IPR011333">
    <property type="entry name" value="SKP1/BTB/POZ_sf"/>
</dbReference>
<evidence type="ECO:0000259" key="4">
    <source>
        <dbReference type="PROSITE" id="PS50144"/>
    </source>
</evidence>
<proteinExistence type="inferred from homology"/>
<dbReference type="Gene3D" id="3.30.710.10">
    <property type="entry name" value="Potassium Channel Kv1.1, Chain A"/>
    <property type="match status" value="1"/>
</dbReference>
<evidence type="ECO:0000256" key="1">
    <source>
        <dbReference type="ARBA" id="ARBA00004906"/>
    </source>
</evidence>
<dbReference type="OrthoDB" id="6359816at2759"/>
<evidence type="ECO:0000313" key="6">
    <source>
        <dbReference type="Proteomes" id="UP000095767"/>
    </source>
</evidence>
<evidence type="ECO:0000259" key="3">
    <source>
        <dbReference type="PROSITE" id="PS50097"/>
    </source>
</evidence>
<feature type="domain" description="BTB" evidence="3">
    <location>
        <begin position="85"/>
        <end position="150"/>
    </location>
</feature>
<dbReference type="InterPro" id="IPR002083">
    <property type="entry name" value="MATH/TRAF_dom"/>
</dbReference>
<dbReference type="InterPro" id="IPR056423">
    <property type="entry name" value="BACK_BPM_SPOP"/>
</dbReference>
<evidence type="ECO:0000256" key="2">
    <source>
        <dbReference type="ARBA" id="ARBA00010846"/>
    </source>
</evidence>
<dbReference type="PANTHER" id="PTHR26379:SF355">
    <property type="entry name" value="BTB DOMAIN-CONTAINING PROTEIN"/>
    <property type="match status" value="1"/>
</dbReference>
<comment type="caution">
    <text evidence="5">The sequence shown here is derived from an EMBL/GenBank/DDBJ whole genome shotgun (WGS) entry which is preliminary data.</text>
</comment>
<dbReference type="Gene3D" id="6.10.250.3030">
    <property type="match status" value="1"/>
</dbReference>
<gene>
    <name evidence="5" type="ORF">BAE44_0000983</name>
</gene>
<dbReference type="GO" id="GO:0016567">
    <property type="term" value="P:protein ubiquitination"/>
    <property type="evidence" value="ECO:0007669"/>
    <property type="project" value="InterPro"/>
</dbReference>
<dbReference type="PROSITE" id="PS50144">
    <property type="entry name" value="MATH"/>
    <property type="match status" value="1"/>
</dbReference>
<dbReference type="EMBL" id="LWDX02003386">
    <property type="protein sequence ID" value="OEL37998.1"/>
    <property type="molecule type" value="Genomic_DNA"/>
</dbReference>
<dbReference type="PANTHER" id="PTHR26379">
    <property type="entry name" value="BTB/POZ AND MATH DOMAIN-CONTAINING PROTEIN 1"/>
    <property type="match status" value="1"/>
</dbReference>
<dbReference type="PROSITE" id="PS50097">
    <property type="entry name" value="BTB"/>
    <property type="match status" value="1"/>
</dbReference>
<evidence type="ECO:0000313" key="5">
    <source>
        <dbReference type="EMBL" id="OEL37998.1"/>
    </source>
</evidence>
<dbReference type="SMART" id="SM00225">
    <property type="entry name" value="BTB"/>
    <property type="match status" value="1"/>
</dbReference>
<dbReference type="InterPro" id="IPR008974">
    <property type="entry name" value="TRAF-like"/>
</dbReference>
<dbReference type="Pfam" id="PF00651">
    <property type="entry name" value="BTB"/>
    <property type="match status" value="1"/>
</dbReference>
<accession>A0A1E5WKW6</accession>
<comment type="similarity">
    <text evidence="2">Belongs to the Tdpoz family.</text>
</comment>
<dbReference type="CDD" id="cd00121">
    <property type="entry name" value="MATH"/>
    <property type="match status" value="1"/>
</dbReference>
<dbReference type="Gene3D" id="2.60.210.10">
    <property type="entry name" value="Apoptosis, Tumor Necrosis Factor Receptor Associated Protein 2, Chain A"/>
    <property type="match status" value="1"/>
</dbReference>
<protein>
    <submittedName>
        <fullName evidence="5">BTB/POZ and MATH domain-containing protein 1</fullName>
    </submittedName>
</protein>
<name>A0A1E5WKW6_9POAL</name>
<dbReference type="STRING" id="888268.A0A1E5WKW6"/>
<dbReference type="SUPFAM" id="SSF54695">
    <property type="entry name" value="POZ domain"/>
    <property type="match status" value="1"/>
</dbReference>